<evidence type="ECO:0000313" key="4">
    <source>
        <dbReference type="EMBL" id="RKU48889.1"/>
    </source>
</evidence>
<dbReference type="Pfam" id="PF23395">
    <property type="entry name" value="SAM_6"/>
    <property type="match status" value="1"/>
</dbReference>
<proteinExistence type="predicted"/>
<evidence type="ECO:0000313" key="5">
    <source>
        <dbReference type="Proteomes" id="UP000275385"/>
    </source>
</evidence>
<dbReference type="Pfam" id="PF23394">
    <property type="entry name" value="DUF7102"/>
    <property type="match status" value="1"/>
</dbReference>
<name>A0A420YLY2_9PEZI</name>
<gene>
    <name evidence="4" type="ORF">DL546_008583</name>
</gene>
<sequence length="929" mass="102538">MLLDGTENDGRASSVPAGQSNEPQEGTAEEAAAYLRARDVTVDFDDICAIRPKMFDTPRRLILETEDVTDPWKELANLSIVEVISEPEHLAASESSLHFIQDSCKSYSDEEIAGFAEQITSTLKAGGIRGLKLELPILRSDHDNDLRDYEHTVRTAQELDLAQHNLPLEPCDQANDEGLDFPKSAYGFGTRIIKSVKNDKFKVGKEILRVLQDCLKPDWSDDDQTAMLRSHAGYQGLVPREPLTPPLSPTARTQEPFMPDEDVFNVPIPPMPSSWTSEDLRNAENTLFEDDKESWMSLADIEELMNAQDAEVSALDLIERQEMKIDDLKMDEPLLLLGKNDQISISTDLIGARDSIRTIHQATDEVLLADRDWSLTDDIDEVLDRQTVEKLLNSIEQEQLEPLDATIRVGVPMLDFKVAAADWETLCGKTAAMFRHIRDTSEVQYISPKWTSKLATESELIWTFWTTKSPNVLVEEPIEADQLLAKFMTITDDARSPVAGDLVRKKSGLRIVEQDDDEDEELQPVLSASTSSKSNWSVIIKKRKDIASETTGDDMSLDETQPNTGRTKPVPLDDMGAILAPYESGGANTLLANYLELHAPKKRKLGNSKFFKKTGSPAARAPSPARLQPAQKAAALPVVVPQRLMPCPEITVSKKPPKLIIAVTLHRNMVGQLERLLQGVQLIDRDYDAHNAPIWLPGSVKRSDITSPIADEADLTVSPSTGIVLTTLLKVRQKPVPGGKGGSTLCNRVESLSTKYERLVVMVSESSIADEHTGSLSDSDATALAAFQAFAATLDAETTVLYVGGGPVTLGNWVAAIASRYASAAGDAQQYLTEDETYWELFLRRAGLNVYAAQVVLGMLRGPDDEPVIDARRAYGLPAFVKMTQDARFEMFEGIFGGRRVLSRVGNSLDAVWGDDQDHNKGYEDVGRL</sequence>
<feature type="region of interest" description="Disordered" evidence="1">
    <location>
        <begin position="1"/>
        <end position="28"/>
    </location>
</feature>
<dbReference type="Proteomes" id="UP000275385">
    <property type="component" value="Unassembled WGS sequence"/>
</dbReference>
<keyword evidence="5" id="KW-1185">Reference proteome</keyword>
<feature type="domain" description="SAM-like" evidence="3">
    <location>
        <begin position="834"/>
        <end position="907"/>
    </location>
</feature>
<dbReference type="InterPro" id="IPR057559">
    <property type="entry name" value="SAM_6"/>
</dbReference>
<protein>
    <submittedName>
        <fullName evidence="4">Uncharacterized protein</fullName>
    </submittedName>
</protein>
<evidence type="ECO:0000259" key="2">
    <source>
        <dbReference type="Pfam" id="PF23394"/>
    </source>
</evidence>
<feature type="domain" description="DUF7102" evidence="2">
    <location>
        <begin position="659"/>
        <end position="823"/>
    </location>
</feature>
<evidence type="ECO:0000256" key="1">
    <source>
        <dbReference type="SAM" id="MobiDB-lite"/>
    </source>
</evidence>
<reference evidence="4 5" key="1">
    <citation type="submission" date="2018-08" db="EMBL/GenBank/DDBJ databases">
        <title>Draft genome of the lignicolous fungus Coniochaeta pulveracea.</title>
        <authorList>
            <person name="Borstlap C.J."/>
            <person name="De Witt R.N."/>
            <person name="Botha A."/>
            <person name="Volschenk H."/>
        </authorList>
    </citation>
    <scope>NUCLEOTIDE SEQUENCE [LARGE SCALE GENOMIC DNA]</scope>
    <source>
        <strain evidence="4 5">CAB683</strain>
    </source>
</reference>
<accession>A0A420YLY2</accession>
<dbReference type="InterPro" id="IPR055528">
    <property type="entry name" value="DUF7102"/>
</dbReference>
<comment type="caution">
    <text evidence="4">The sequence shown here is derived from an EMBL/GenBank/DDBJ whole genome shotgun (WGS) entry which is preliminary data.</text>
</comment>
<dbReference type="OrthoDB" id="3647246at2759"/>
<evidence type="ECO:0000259" key="3">
    <source>
        <dbReference type="Pfam" id="PF23395"/>
    </source>
</evidence>
<feature type="region of interest" description="Disordered" evidence="1">
    <location>
        <begin position="549"/>
        <end position="572"/>
    </location>
</feature>
<dbReference type="AlphaFoldDB" id="A0A420YLY2"/>
<dbReference type="EMBL" id="QVQW01000003">
    <property type="protein sequence ID" value="RKU48889.1"/>
    <property type="molecule type" value="Genomic_DNA"/>
</dbReference>
<organism evidence="4 5">
    <name type="scientific">Coniochaeta pulveracea</name>
    <dbReference type="NCBI Taxonomy" id="177199"/>
    <lineage>
        <taxon>Eukaryota</taxon>
        <taxon>Fungi</taxon>
        <taxon>Dikarya</taxon>
        <taxon>Ascomycota</taxon>
        <taxon>Pezizomycotina</taxon>
        <taxon>Sordariomycetes</taxon>
        <taxon>Sordariomycetidae</taxon>
        <taxon>Coniochaetales</taxon>
        <taxon>Coniochaetaceae</taxon>
        <taxon>Coniochaeta</taxon>
    </lineage>
</organism>